<reference evidence="1" key="1">
    <citation type="submission" date="2014-11" db="EMBL/GenBank/DDBJ databases">
        <authorList>
            <person name="Amaro Gonzalez C."/>
        </authorList>
    </citation>
    <scope>NUCLEOTIDE SEQUENCE</scope>
</reference>
<protein>
    <submittedName>
        <fullName evidence="1">Uncharacterized protein</fullName>
    </submittedName>
</protein>
<dbReference type="AlphaFoldDB" id="A0A0E9XU19"/>
<proteinExistence type="predicted"/>
<accession>A0A0E9XU19</accession>
<sequence>MLADSNNTVCRFLVSFQLHTAIFIYLYIHTHIYMYIYVYTHTHIYAHTYMCKDLRPRRGVISVRDVQSRCGRRLSPQVGGSHAGSRSLKVVNTPRRKVRRMLGLVKSGCWHCRERQQFFYQTWLRETVWLCIRAAGRWTFCGPSRVPGFSC</sequence>
<evidence type="ECO:0000313" key="1">
    <source>
        <dbReference type="EMBL" id="JAI05189.1"/>
    </source>
</evidence>
<name>A0A0E9XU19_ANGAN</name>
<reference evidence="1" key="2">
    <citation type="journal article" date="2015" name="Fish Shellfish Immunol.">
        <title>Early steps in the European eel (Anguilla anguilla)-Vibrio vulnificus interaction in the gills: Role of the RtxA13 toxin.</title>
        <authorList>
            <person name="Callol A."/>
            <person name="Pajuelo D."/>
            <person name="Ebbesson L."/>
            <person name="Teles M."/>
            <person name="MacKenzie S."/>
            <person name="Amaro C."/>
        </authorList>
    </citation>
    <scope>NUCLEOTIDE SEQUENCE</scope>
</reference>
<organism evidence="1">
    <name type="scientific">Anguilla anguilla</name>
    <name type="common">European freshwater eel</name>
    <name type="synonym">Muraena anguilla</name>
    <dbReference type="NCBI Taxonomy" id="7936"/>
    <lineage>
        <taxon>Eukaryota</taxon>
        <taxon>Metazoa</taxon>
        <taxon>Chordata</taxon>
        <taxon>Craniata</taxon>
        <taxon>Vertebrata</taxon>
        <taxon>Euteleostomi</taxon>
        <taxon>Actinopterygii</taxon>
        <taxon>Neopterygii</taxon>
        <taxon>Teleostei</taxon>
        <taxon>Anguilliformes</taxon>
        <taxon>Anguillidae</taxon>
        <taxon>Anguilla</taxon>
    </lineage>
</organism>
<dbReference type="EMBL" id="GBXM01003389">
    <property type="protein sequence ID" value="JAI05189.1"/>
    <property type="molecule type" value="Transcribed_RNA"/>
</dbReference>